<dbReference type="OrthoDB" id="2121326at2759"/>
<evidence type="ECO:0000313" key="1">
    <source>
        <dbReference type="EMBL" id="KAG1330159.1"/>
    </source>
</evidence>
<gene>
    <name evidence="1" type="ORF">COCNU_02G001270</name>
</gene>
<proteinExistence type="predicted"/>
<comment type="caution">
    <text evidence="1">The sequence shown here is derived from an EMBL/GenBank/DDBJ whole genome shotgun (WGS) entry which is preliminary data.</text>
</comment>
<name>A0A8K0HXR0_COCNU</name>
<keyword evidence="2" id="KW-1185">Reference proteome</keyword>
<dbReference type="Proteomes" id="UP000797356">
    <property type="component" value="Chromosome 2"/>
</dbReference>
<accession>A0A8K0HXR0</accession>
<protein>
    <submittedName>
        <fullName evidence="1">Putative thioredoxin-like 2, chloroplastic</fullName>
    </submittedName>
</protein>
<organism evidence="1 2">
    <name type="scientific">Cocos nucifera</name>
    <name type="common">Coconut palm</name>
    <dbReference type="NCBI Taxonomy" id="13894"/>
    <lineage>
        <taxon>Eukaryota</taxon>
        <taxon>Viridiplantae</taxon>
        <taxon>Streptophyta</taxon>
        <taxon>Embryophyta</taxon>
        <taxon>Tracheophyta</taxon>
        <taxon>Spermatophyta</taxon>
        <taxon>Magnoliopsida</taxon>
        <taxon>Liliopsida</taxon>
        <taxon>Arecaceae</taxon>
        <taxon>Arecoideae</taxon>
        <taxon>Cocoseae</taxon>
        <taxon>Attaleinae</taxon>
        <taxon>Cocos</taxon>
    </lineage>
</organism>
<dbReference type="AlphaFoldDB" id="A0A8K0HXR0"/>
<reference evidence="1" key="2">
    <citation type="submission" date="2019-07" db="EMBL/GenBank/DDBJ databases">
        <authorList>
            <person name="Yang Y."/>
            <person name="Bocs S."/>
            <person name="Baudouin L."/>
        </authorList>
    </citation>
    <scope>NUCLEOTIDE SEQUENCE</scope>
    <source>
        <tissue evidence="1">Spear leaf of Hainan Tall coconut</tissue>
    </source>
</reference>
<sequence>MANVLIFHYYLLFPSRIPFLCPQGCSNFPRSTRKPCLDSVFPTAIARRLQRLSHLKVHAVVAANDGTKWWEKIDAGLNVIVLIQHKSFWMR</sequence>
<evidence type="ECO:0000313" key="2">
    <source>
        <dbReference type="Proteomes" id="UP000797356"/>
    </source>
</evidence>
<reference evidence="1" key="1">
    <citation type="journal article" date="2017" name="Gigascience">
        <title>The genome draft of coconut (Cocos nucifera).</title>
        <authorList>
            <person name="Xiao Y."/>
            <person name="Xu P."/>
            <person name="Fan H."/>
            <person name="Baudouin L."/>
            <person name="Xia W."/>
            <person name="Bocs S."/>
            <person name="Xu J."/>
            <person name="Li Q."/>
            <person name="Guo A."/>
            <person name="Zhou L."/>
            <person name="Li J."/>
            <person name="Wu Y."/>
            <person name="Ma Z."/>
            <person name="Armero A."/>
            <person name="Issali A.E."/>
            <person name="Liu N."/>
            <person name="Peng M."/>
            <person name="Yang Y."/>
        </authorList>
    </citation>
    <scope>NUCLEOTIDE SEQUENCE</scope>
    <source>
        <tissue evidence="1">Spear leaf of Hainan Tall coconut</tissue>
    </source>
</reference>
<dbReference type="EMBL" id="CM017873">
    <property type="protein sequence ID" value="KAG1330159.1"/>
    <property type="molecule type" value="Genomic_DNA"/>
</dbReference>